<dbReference type="Pfam" id="PF03883">
    <property type="entry name" value="H2O2_YaaD"/>
    <property type="match status" value="1"/>
</dbReference>
<protein>
    <recommendedName>
        <fullName evidence="1">UPF0246 protein DXC81_07555</fullName>
    </recommendedName>
</protein>
<comment type="similarity">
    <text evidence="1">Belongs to the UPF0246 family.</text>
</comment>
<proteinExistence type="inferred from homology"/>
<comment type="caution">
    <text evidence="2">The sequence shown here is derived from an EMBL/GenBank/DDBJ whole genome shotgun (WGS) entry which is preliminary data.</text>
</comment>
<dbReference type="EMBL" id="QSRJ01000008">
    <property type="protein sequence ID" value="RGL09730.1"/>
    <property type="molecule type" value="Genomic_DNA"/>
</dbReference>
<dbReference type="HAMAP" id="MF_00652">
    <property type="entry name" value="UPF0246"/>
    <property type="match status" value="1"/>
</dbReference>
<sequence>MLQVIISPAKQMRVCASAFAAQGIPPYPQRTATLHQRLLQIEHQDGKDALQALWSVSDRLLQQNLDRLHAFEPLMDAGDLNNPELARLVSPAAFSYVGIQYQSMAPEVLDQESLAWLQSHLWILSGLYGCVRPFDAVQPYRLEMGAKLAADGAKNLYAFWGDALARAVCGYMDDETPPQTGAAAHEGTCVINLASVEYAKAVLPHLDQSSRCITCIFGEDLRAGKPVQRSTASKTARGSMVRWMAENRIEDPADLTRFNVGYAFSPQLSSNYSPTANAGGNQTLVFMKS</sequence>
<dbReference type="PANTHER" id="PTHR30283">
    <property type="entry name" value="PEROXIDE STRESS RESPONSE PROTEIN YAAA"/>
    <property type="match status" value="1"/>
</dbReference>
<dbReference type="GO" id="GO:0033194">
    <property type="term" value="P:response to hydroperoxide"/>
    <property type="evidence" value="ECO:0007669"/>
    <property type="project" value="TreeGrafter"/>
</dbReference>
<accession>A0A3E4QRC7</accession>
<evidence type="ECO:0000313" key="3">
    <source>
        <dbReference type="Proteomes" id="UP000260943"/>
    </source>
</evidence>
<dbReference type="RefSeq" id="WP_117679864.1">
    <property type="nucleotide sequence ID" value="NZ_CAJJKC010000011.1"/>
</dbReference>
<dbReference type="GO" id="GO:0005829">
    <property type="term" value="C:cytosol"/>
    <property type="evidence" value="ECO:0007669"/>
    <property type="project" value="TreeGrafter"/>
</dbReference>
<dbReference type="InterPro" id="IPR005583">
    <property type="entry name" value="YaaA"/>
</dbReference>
<organism evidence="2 3">
    <name type="scientific">Collinsella tanakaei</name>
    <dbReference type="NCBI Taxonomy" id="626935"/>
    <lineage>
        <taxon>Bacteria</taxon>
        <taxon>Bacillati</taxon>
        <taxon>Actinomycetota</taxon>
        <taxon>Coriobacteriia</taxon>
        <taxon>Coriobacteriales</taxon>
        <taxon>Coriobacteriaceae</taxon>
        <taxon>Collinsella</taxon>
    </lineage>
</organism>
<gene>
    <name evidence="2" type="ORF">DXC81_07555</name>
</gene>
<reference evidence="2 3" key="1">
    <citation type="submission" date="2018-08" db="EMBL/GenBank/DDBJ databases">
        <title>A genome reference for cultivated species of the human gut microbiota.</title>
        <authorList>
            <person name="Zou Y."/>
            <person name="Xue W."/>
            <person name="Luo G."/>
        </authorList>
    </citation>
    <scope>NUCLEOTIDE SEQUENCE [LARGE SCALE GENOMIC DNA]</scope>
    <source>
        <strain evidence="2 3">TF08-14</strain>
    </source>
</reference>
<dbReference type="PANTHER" id="PTHR30283:SF4">
    <property type="entry name" value="PEROXIDE STRESS RESISTANCE PROTEIN YAAA"/>
    <property type="match status" value="1"/>
</dbReference>
<dbReference type="AlphaFoldDB" id="A0A3E4QRC7"/>
<evidence type="ECO:0000313" key="2">
    <source>
        <dbReference type="EMBL" id="RGL09730.1"/>
    </source>
</evidence>
<dbReference type="Proteomes" id="UP000260943">
    <property type="component" value="Unassembled WGS sequence"/>
</dbReference>
<evidence type="ECO:0000256" key="1">
    <source>
        <dbReference type="HAMAP-Rule" id="MF_00652"/>
    </source>
</evidence>
<name>A0A3E4QRC7_9ACTN</name>